<evidence type="ECO:0000256" key="5">
    <source>
        <dbReference type="ARBA" id="ARBA00023136"/>
    </source>
</evidence>
<keyword evidence="10" id="KW-0675">Receptor</keyword>
<proteinExistence type="predicted"/>
<organism evidence="10 11">
    <name type="scientific">Hibiscus syriacus</name>
    <name type="common">Rose of Sharon</name>
    <dbReference type="NCBI Taxonomy" id="106335"/>
    <lineage>
        <taxon>Eukaryota</taxon>
        <taxon>Viridiplantae</taxon>
        <taxon>Streptophyta</taxon>
        <taxon>Embryophyta</taxon>
        <taxon>Tracheophyta</taxon>
        <taxon>Spermatophyta</taxon>
        <taxon>Magnoliopsida</taxon>
        <taxon>eudicotyledons</taxon>
        <taxon>Gunneridae</taxon>
        <taxon>Pentapetalae</taxon>
        <taxon>rosids</taxon>
        <taxon>malvids</taxon>
        <taxon>Malvales</taxon>
        <taxon>Malvaceae</taxon>
        <taxon>Malvoideae</taxon>
        <taxon>Hibiscus</taxon>
    </lineage>
</organism>
<evidence type="ECO:0000313" key="10">
    <source>
        <dbReference type="EMBL" id="KAE8670309.1"/>
    </source>
</evidence>
<evidence type="ECO:0000259" key="9">
    <source>
        <dbReference type="Pfam" id="PF25011"/>
    </source>
</evidence>
<dbReference type="AlphaFoldDB" id="A0A6A2Y901"/>
<evidence type="ECO:0000313" key="11">
    <source>
        <dbReference type="Proteomes" id="UP000436088"/>
    </source>
</evidence>
<protein>
    <submittedName>
        <fullName evidence="10">Vacuolar-sorting receptor 1</fullName>
    </submittedName>
</protein>
<dbReference type="Pfam" id="PF02225">
    <property type="entry name" value="PA"/>
    <property type="match status" value="1"/>
</dbReference>
<keyword evidence="3" id="KW-0677">Repeat</keyword>
<dbReference type="EMBL" id="VEPZ02001512">
    <property type="protein sequence ID" value="KAE8670309.1"/>
    <property type="molecule type" value="Genomic_DNA"/>
</dbReference>
<sequence>MHWELLQQSNFDVNILSARLSNFHHFSFHFGSVVKNNCLKVTSFWPINGDFDSPTGNSGVHRHAGTLNGTAVYSKPDKSGFHISFESRHHGLPMVLLVDRGESFLTSKAWYGRHAGAVAILIADDINEPLITMATSEDGQAYGESEQDIVIPAAFISKSLGDRIKEAISNGDVDIHLDWRESLLHPNERVEYEFWTNSDYECGPKCESQHEFIKNFKGAARILERKGFIRFSPHYITWYCPEPFALSNRCKSQCINHGRYCVPGLDQGYDGQDVVVQNLIQACLFKVANESGKPWLWWDYVTEFANSCQSKKKYTKECAYKVIRSLAGTELDKIDNCVGDTEANVENPVLEAERDARIGKESLGDITILPTLLINNRQYRGKLEKGSVLKEICAGFHETAQRLFCLREEADGFRDMALDGGRHSDEQ</sequence>
<reference evidence="10" key="1">
    <citation type="submission" date="2019-09" db="EMBL/GenBank/DDBJ databases">
        <title>Draft genome information of white flower Hibiscus syriacus.</title>
        <authorList>
            <person name="Kim Y.-M."/>
        </authorList>
    </citation>
    <scope>NUCLEOTIDE SEQUENCE [LARGE SCALE GENOMIC DNA]</scope>
    <source>
        <strain evidence="10">YM2019G1</strain>
    </source>
</reference>
<dbReference type="Proteomes" id="UP000436088">
    <property type="component" value="Unassembled WGS sequence"/>
</dbReference>
<evidence type="ECO:0000256" key="6">
    <source>
        <dbReference type="ARBA" id="ARBA00023180"/>
    </source>
</evidence>
<comment type="subcellular location">
    <subcellularLocation>
        <location evidence="7">Endomembrane system</location>
        <topology evidence="7">Single-pass type I membrane protein</topology>
    </subcellularLocation>
</comment>
<keyword evidence="6" id="KW-0325">Glycoprotein</keyword>
<gene>
    <name evidence="10" type="ORF">F3Y22_tig00112159pilonHSYRG00231</name>
</gene>
<evidence type="ECO:0000256" key="1">
    <source>
        <dbReference type="ARBA" id="ARBA00022692"/>
    </source>
</evidence>
<evidence type="ECO:0000256" key="4">
    <source>
        <dbReference type="ARBA" id="ARBA00022989"/>
    </source>
</evidence>
<dbReference type="GO" id="GO:0012505">
    <property type="term" value="C:endomembrane system"/>
    <property type="evidence" value="ECO:0007669"/>
    <property type="project" value="UniProtKB-SubCell"/>
</dbReference>
<keyword evidence="4" id="KW-1133">Transmembrane helix</keyword>
<dbReference type="InterPro" id="IPR003137">
    <property type="entry name" value="PA_domain"/>
</dbReference>
<dbReference type="InterPro" id="IPR056858">
    <property type="entry name" value="VSR_TRX"/>
</dbReference>
<dbReference type="PANTHER" id="PTHR22702:SF1">
    <property type="entry name" value="PROTEASE-ASSOCIATED DOMAIN-CONTAINING PROTEIN 1"/>
    <property type="match status" value="1"/>
</dbReference>
<keyword evidence="11" id="KW-1185">Reference proteome</keyword>
<dbReference type="Pfam" id="PF25011">
    <property type="entry name" value="VSR_TRX"/>
    <property type="match status" value="1"/>
</dbReference>
<evidence type="ECO:0000256" key="3">
    <source>
        <dbReference type="ARBA" id="ARBA00022737"/>
    </source>
</evidence>
<feature type="domain" description="PA" evidence="8">
    <location>
        <begin position="95"/>
        <end position="164"/>
    </location>
</feature>
<feature type="domain" description="Vacuolar sorting receptor thioredoxin-like" evidence="9">
    <location>
        <begin position="190"/>
        <end position="393"/>
    </location>
</feature>
<keyword evidence="2" id="KW-0732">Signal</keyword>
<evidence type="ECO:0000256" key="2">
    <source>
        <dbReference type="ARBA" id="ARBA00022729"/>
    </source>
</evidence>
<dbReference type="Gene3D" id="3.50.30.30">
    <property type="match status" value="1"/>
</dbReference>
<accession>A0A6A2Y901</accession>
<dbReference type="PANTHER" id="PTHR22702">
    <property type="entry name" value="PROTEASE-ASSOCIATED DOMAIN-CONTAINING PROTEIN"/>
    <property type="match status" value="1"/>
</dbReference>
<keyword evidence="5" id="KW-0472">Membrane</keyword>
<name>A0A6A2Y901_HIBSY</name>
<evidence type="ECO:0000259" key="8">
    <source>
        <dbReference type="Pfam" id="PF02225"/>
    </source>
</evidence>
<comment type="caution">
    <text evidence="10">The sequence shown here is derived from an EMBL/GenBank/DDBJ whole genome shotgun (WGS) entry which is preliminary data.</text>
</comment>
<keyword evidence="1" id="KW-0812">Transmembrane</keyword>
<evidence type="ECO:0000256" key="7">
    <source>
        <dbReference type="ARBA" id="ARBA00046288"/>
    </source>
</evidence>